<dbReference type="HOGENOM" id="CLU_2558174_0_0_1"/>
<organism evidence="3">
    <name type="scientific">Colletotrichum graminicola (strain M1.001 / M2 / FGSC 10212)</name>
    <name type="common">Maize anthracnose fungus</name>
    <name type="synonym">Glomerella graminicola</name>
    <dbReference type="NCBI Taxonomy" id="645133"/>
    <lineage>
        <taxon>Eukaryota</taxon>
        <taxon>Fungi</taxon>
        <taxon>Dikarya</taxon>
        <taxon>Ascomycota</taxon>
        <taxon>Pezizomycotina</taxon>
        <taxon>Sordariomycetes</taxon>
        <taxon>Hypocreomycetidae</taxon>
        <taxon>Glomerellales</taxon>
        <taxon>Glomerellaceae</taxon>
        <taxon>Colletotrichum</taxon>
        <taxon>Colletotrichum graminicola species complex</taxon>
    </lineage>
</organism>
<reference evidence="3" key="1">
    <citation type="journal article" date="2012" name="Nat. Genet.">
        <title>Lifestyle transitions in plant pathogenic Colletotrichum fungi deciphered by genome and transcriptome analyses.</title>
        <authorList>
            <person name="O'Connell R.J."/>
            <person name="Thon M.R."/>
            <person name="Hacquard S."/>
            <person name="Amyotte S.G."/>
            <person name="Kleemann J."/>
            <person name="Torres M.F."/>
            <person name="Damm U."/>
            <person name="Buiate E.A."/>
            <person name="Epstein L."/>
            <person name="Alkan N."/>
            <person name="Altmueller J."/>
            <person name="Alvarado-Balderrama L."/>
            <person name="Bauser C.A."/>
            <person name="Becker C."/>
            <person name="Birren B.W."/>
            <person name="Chen Z."/>
            <person name="Choi J."/>
            <person name="Crouch J.A."/>
            <person name="Duvick J.P."/>
            <person name="Farman M.A."/>
            <person name="Gan P."/>
            <person name="Heiman D."/>
            <person name="Henrissat B."/>
            <person name="Howard R.J."/>
            <person name="Kabbage M."/>
            <person name="Koch C."/>
            <person name="Kracher B."/>
            <person name="Kubo Y."/>
            <person name="Law A.D."/>
            <person name="Lebrun M.-H."/>
            <person name="Lee Y.-H."/>
            <person name="Miyara I."/>
            <person name="Moore N."/>
            <person name="Neumann U."/>
            <person name="Nordstroem K."/>
            <person name="Panaccione D.G."/>
            <person name="Panstruga R."/>
            <person name="Place M."/>
            <person name="Proctor R.H."/>
            <person name="Prusky D."/>
            <person name="Rech G."/>
            <person name="Reinhardt R."/>
            <person name="Rollins J.A."/>
            <person name="Rounsley S."/>
            <person name="Schardl C.L."/>
            <person name="Schwartz D.C."/>
            <person name="Shenoy N."/>
            <person name="Shirasu K."/>
            <person name="Sikhakolli U.R."/>
            <person name="Stueber K."/>
            <person name="Sukno S.A."/>
            <person name="Sweigard J.A."/>
            <person name="Takano Y."/>
            <person name="Takahara H."/>
            <person name="Trail F."/>
            <person name="van der Does H.C."/>
            <person name="Voll L.M."/>
            <person name="Will I."/>
            <person name="Young S."/>
            <person name="Zeng Q."/>
            <person name="Zhang J."/>
            <person name="Zhou S."/>
            <person name="Dickman M.B."/>
            <person name="Schulze-Lefert P."/>
            <person name="Ver Loren van Themaat E."/>
            <person name="Ma L.-J."/>
            <person name="Vaillancourt L.J."/>
        </authorList>
    </citation>
    <scope>NUCLEOTIDE SEQUENCE [LARGE SCALE GENOMIC DNA]</scope>
    <source>
        <strain evidence="3">M1.001 / M2 / FGSC 10212</strain>
    </source>
</reference>
<protein>
    <submittedName>
        <fullName evidence="2">Uncharacterized protein</fullName>
    </submittedName>
</protein>
<dbReference type="RefSeq" id="XP_008099926.1">
    <property type="nucleotide sequence ID" value="XM_008101735.1"/>
</dbReference>
<gene>
    <name evidence="2" type="ORF">GLRG_11014</name>
</gene>
<dbReference type="GeneID" id="24416379"/>
<evidence type="ECO:0000256" key="1">
    <source>
        <dbReference type="SAM" id="MobiDB-lite"/>
    </source>
</evidence>
<feature type="compositionally biased region" description="Polar residues" evidence="1">
    <location>
        <begin position="50"/>
        <end position="62"/>
    </location>
</feature>
<feature type="compositionally biased region" description="Polar residues" evidence="1">
    <location>
        <begin position="13"/>
        <end position="26"/>
    </location>
</feature>
<sequence length="82" mass="8778">MSIAADKALQVCKQAQESQGGRSGSQPRAKKVQRTASHRPSGKPAATRAADSQSEGTWQSMRQGMAGKPSRWCIETGTKGQY</sequence>
<dbReference type="VEuPathDB" id="FungiDB:GLRG_11014"/>
<name>E3QYG8_COLGM</name>
<dbReference type="AlphaFoldDB" id="E3QYG8"/>
<evidence type="ECO:0000313" key="2">
    <source>
        <dbReference type="EMBL" id="EFQ35906.1"/>
    </source>
</evidence>
<feature type="compositionally biased region" description="Basic residues" evidence="1">
    <location>
        <begin position="28"/>
        <end position="41"/>
    </location>
</feature>
<feature type="region of interest" description="Disordered" evidence="1">
    <location>
        <begin position="1"/>
        <end position="82"/>
    </location>
</feature>
<keyword evidence="3" id="KW-1185">Reference proteome</keyword>
<dbReference type="Proteomes" id="UP000008782">
    <property type="component" value="Unassembled WGS sequence"/>
</dbReference>
<dbReference type="EMBL" id="GG697403">
    <property type="protein sequence ID" value="EFQ35906.1"/>
    <property type="molecule type" value="Genomic_DNA"/>
</dbReference>
<proteinExistence type="predicted"/>
<accession>E3QYG8</accession>
<evidence type="ECO:0000313" key="3">
    <source>
        <dbReference type="Proteomes" id="UP000008782"/>
    </source>
</evidence>